<dbReference type="AlphaFoldDB" id="A0A194ADW2"/>
<dbReference type="PANTHER" id="PTHR37691:SF1">
    <property type="entry name" value="BLR3518 PROTEIN"/>
    <property type="match status" value="1"/>
</dbReference>
<organism evidence="1 2">
    <name type="scientific">Desulfoplanes formicivorans</name>
    <dbReference type="NCBI Taxonomy" id="1592317"/>
    <lineage>
        <taxon>Bacteria</taxon>
        <taxon>Pseudomonadati</taxon>
        <taxon>Thermodesulfobacteriota</taxon>
        <taxon>Desulfovibrionia</taxon>
        <taxon>Desulfovibrionales</taxon>
        <taxon>Desulfoplanaceae</taxon>
        <taxon>Desulfoplanes</taxon>
    </lineage>
</organism>
<dbReference type="STRING" id="1592317.DPF_0068"/>
<dbReference type="EMBL" id="BDFE01000004">
    <property type="protein sequence ID" value="GAU07390.1"/>
    <property type="molecule type" value="Genomic_DNA"/>
</dbReference>
<dbReference type="OrthoDB" id="5432020at2"/>
<reference evidence="2" key="1">
    <citation type="submission" date="2016-06" db="EMBL/GenBank/DDBJ databases">
        <title>Draft genome sequence of Desulfoplanes formicivorans strain Pf12B.</title>
        <authorList>
            <person name="Watanabe M."/>
            <person name="Kojima H."/>
            <person name="Fukui M."/>
        </authorList>
    </citation>
    <scope>NUCLEOTIDE SEQUENCE [LARGE SCALE GENOMIC DNA]</scope>
    <source>
        <strain evidence="2">Pf12B</strain>
    </source>
</reference>
<dbReference type="SUPFAM" id="SSF75169">
    <property type="entry name" value="DsrEFH-like"/>
    <property type="match status" value="1"/>
</dbReference>
<dbReference type="Pfam" id="PF02635">
    <property type="entry name" value="DsrE"/>
    <property type="match status" value="1"/>
</dbReference>
<dbReference type="InterPro" id="IPR027396">
    <property type="entry name" value="DsrEFH-like"/>
</dbReference>
<protein>
    <submittedName>
        <fullName evidence="1">Uncharacterized protein</fullName>
    </submittedName>
</protein>
<accession>A0A194ADW2</accession>
<name>A0A194ADW2_9BACT</name>
<keyword evidence="2" id="KW-1185">Reference proteome</keyword>
<dbReference type="Proteomes" id="UP000095200">
    <property type="component" value="Unassembled WGS sequence"/>
</dbReference>
<dbReference type="RefSeq" id="WP_069856822.1">
    <property type="nucleotide sequence ID" value="NZ_BDFE01000004.1"/>
</dbReference>
<comment type="caution">
    <text evidence="1">The sequence shown here is derived from an EMBL/GenBank/DDBJ whole genome shotgun (WGS) entry which is preliminary data.</text>
</comment>
<dbReference type="Gene3D" id="3.40.1260.10">
    <property type="entry name" value="DsrEFH-like"/>
    <property type="match status" value="1"/>
</dbReference>
<sequence>MTYKACFHVDLNDPNRLQLALNNVANFLNAKPEGKSVVVVNGPAVNLFRQGSADEVASRVRELGERGVGFQVCNNALHAFSIKEEELLPQCEVVAAGIVALIDLQNNGFAYIKP</sequence>
<gene>
    <name evidence="1" type="ORF">DPF_0068</name>
</gene>
<proteinExistence type="predicted"/>
<dbReference type="PANTHER" id="PTHR37691">
    <property type="entry name" value="BLR3518 PROTEIN"/>
    <property type="match status" value="1"/>
</dbReference>
<dbReference type="InterPro" id="IPR003787">
    <property type="entry name" value="Sulphur_relay_DsrE/F-like"/>
</dbReference>
<evidence type="ECO:0000313" key="2">
    <source>
        <dbReference type="Proteomes" id="UP000095200"/>
    </source>
</evidence>
<evidence type="ECO:0000313" key="1">
    <source>
        <dbReference type="EMBL" id="GAU07390.1"/>
    </source>
</evidence>